<organism evidence="6 7">
    <name type="scientific">Nocardia panacis</name>
    <dbReference type="NCBI Taxonomy" id="2340916"/>
    <lineage>
        <taxon>Bacteria</taxon>
        <taxon>Bacillati</taxon>
        <taxon>Actinomycetota</taxon>
        <taxon>Actinomycetes</taxon>
        <taxon>Mycobacteriales</taxon>
        <taxon>Nocardiaceae</taxon>
        <taxon>Nocardia</taxon>
    </lineage>
</organism>
<dbReference type="Gene3D" id="1.10.10.60">
    <property type="entry name" value="Homeodomain-like"/>
    <property type="match status" value="1"/>
</dbReference>
<dbReference type="InterPro" id="IPR041347">
    <property type="entry name" value="MftR_C"/>
</dbReference>
<evidence type="ECO:0000259" key="5">
    <source>
        <dbReference type="PROSITE" id="PS50977"/>
    </source>
</evidence>
<evidence type="ECO:0000313" key="6">
    <source>
        <dbReference type="EMBL" id="RJO79286.1"/>
    </source>
</evidence>
<dbReference type="Pfam" id="PF00440">
    <property type="entry name" value="TetR_N"/>
    <property type="match status" value="1"/>
</dbReference>
<evidence type="ECO:0000256" key="2">
    <source>
        <dbReference type="ARBA" id="ARBA00023125"/>
    </source>
</evidence>
<dbReference type="InterPro" id="IPR023772">
    <property type="entry name" value="DNA-bd_HTH_TetR-type_CS"/>
</dbReference>
<dbReference type="Proteomes" id="UP000266677">
    <property type="component" value="Unassembled WGS sequence"/>
</dbReference>
<dbReference type="GO" id="GO:0000976">
    <property type="term" value="F:transcription cis-regulatory region binding"/>
    <property type="evidence" value="ECO:0007669"/>
    <property type="project" value="TreeGrafter"/>
</dbReference>
<evidence type="ECO:0000256" key="4">
    <source>
        <dbReference type="PROSITE-ProRule" id="PRU00335"/>
    </source>
</evidence>
<dbReference type="InterPro" id="IPR050109">
    <property type="entry name" value="HTH-type_TetR-like_transc_reg"/>
</dbReference>
<dbReference type="InterPro" id="IPR009057">
    <property type="entry name" value="Homeodomain-like_sf"/>
</dbReference>
<gene>
    <name evidence="6" type="ORF">D5S18_02855</name>
</gene>
<protein>
    <submittedName>
        <fullName evidence="6">TetR family transcriptional regulator</fullName>
    </submittedName>
</protein>
<keyword evidence="7" id="KW-1185">Reference proteome</keyword>
<feature type="domain" description="HTH tetR-type" evidence="5">
    <location>
        <begin position="13"/>
        <end position="73"/>
    </location>
</feature>
<evidence type="ECO:0000256" key="3">
    <source>
        <dbReference type="ARBA" id="ARBA00023163"/>
    </source>
</evidence>
<dbReference type="PROSITE" id="PS50977">
    <property type="entry name" value="HTH_TETR_2"/>
    <property type="match status" value="1"/>
</dbReference>
<dbReference type="RefSeq" id="WP_120037666.1">
    <property type="nucleotide sequence ID" value="NZ_QZFU01000010.1"/>
</dbReference>
<comment type="caution">
    <text evidence="6">The sequence shown here is derived from an EMBL/GenBank/DDBJ whole genome shotgun (WGS) entry which is preliminary data.</text>
</comment>
<dbReference type="PANTHER" id="PTHR30055:SF238">
    <property type="entry name" value="MYCOFACTOCIN BIOSYNTHESIS TRANSCRIPTIONAL REGULATOR MFTR-RELATED"/>
    <property type="match status" value="1"/>
</dbReference>
<feature type="DNA-binding region" description="H-T-H motif" evidence="4">
    <location>
        <begin position="36"/>
        <end position="55"/>
    </location>
</feature>
<dbReference type="InterPro" id="IPR001647">
    <property type="entry name" value="HTH_TetR"/>
</dbReference>
<dbReference type="EMBL" id="QZFU01000010">
    <property type="protein sequence ID" value="RJO79286.1"/>
    <property type="molecule type" value="Genomic_DNA"/>
</dbReference>
<dbReference type="AlphaFoldDB" id="A0A3A4KSL4"/>
<evidence type="ECO:0000256" key="1">
    <source>
        <dbReference type="ARBA" id="ARBA00023015"/>
    </source>
</evidence>
<keyword evidence="1" id="KW-0805">Transcription regulation</keyword>
<dbReference type="Pfam" id="PF17754">
    <property type="entry name" value="TetR_C_14"/>
    <property type="match status" value="1"/>
</dbReference>
<dbReference type="PRINTS" id="PR00455">
    <property type="entry name" value="HTHTETR"/>
</dbReference>
<proteinExistence type="predicted"/>
<keyword evidence="2 4" id="KW-0238">DNA-binding</keyword>
<accession>A0A3A4KSL4</accession>
<sequence>MTAATGVREREKTRVRQELIDTALRLFEDNGFEQTTVQQIADAVRVSRRTFHRHFPSKVAVVFAHEEDLMGLLLTAFDRRPPGESPLTALRAAIREFLLDQSNPDLRRRIDTARRARHLLVTNPQLRQENFIGALGRQHALTRRIVARCGLPETDLRPQLAAACCFAAFGVALDHWMLTATPDIPTLHHILDATIRTLQRGVDF</sequence>
<dbReference type="PROSITE" id="PS01081">
    <property type="entry name" value="HTH_TETR_1"/>
    <property type="match status" value="1"/>
</dbReference>
<dbReference type="SUPFAM" id="SSF46689">
    <property type="entry name" value="Homeodomain-like"/>
    <property type="match status" value="1"/>
</dbReference>
<reference evidence="6 7" key="1">
    <citation type="submission" date="2018-09" db="EMBL/GenBank/DDBJ databases">
        <title>YIM PH21274 draft genome.</title>
        <authorList>
            <person name="Miao C."/>
        </authorList>
    </citation>
    <scope>NUCLEOTIDE SEQUENCE [LARGE SCALE GENOMIC DNA]</scope>
    <source>
        <strain evidence="6 7">YIM PH 21724</strain>
    </source>
</reference>
<dbReference type="OrthoDB" id="956698at2"/>
<keyword evidence="3" id="KW-0804">Transcription</keyword>
<dbReference type="GO" id="GO:0003700">
    <property type="term" value="F:DNA-binding transcription factor activity"/>
    <property type="evidence" value="ECO:0007669"/>
    <property type="project" value="TreeGrafter"/>
</dbReference>
<evidence type="ECO:0000313" key="7">
    <source>
        <dbReference type="Proteomes" id="UP000266677"/>
    </source>
</evidence>
<dbReference type="PANTHER" id="PTHR30055">
    <property type="entry name" value="HTH-TYPE TRANSCRIPTIONAL REGULATOR RUTR"/>
    <property type="match status" value="1"/>
</dbReference>
<dbReference type="Gene3D" id="1.10.357.10">
    <property type="entry name" value="Tetracycline Repressor, domain 2"/>
    <property type="match status" value="1"/>
</dbReference>
<name>A0A3A4KSL4_9NOCA</name>